<dbReference type="GO" id="GO:0005739">
    <property type="term" value="C:mitochondrion"/>
    <property type="evidence" value="ECO:0007669"/>
    <property type="project" value="UniProtKB-SubCell"/>
</dbReference>
<evidence type="ECO:0000313" key="11">
    <source>
        <dbReference type="EMBL" id="KAA1083892.1"/>
    </source>
</evidence>
<evidence type="ECO:0000256" key="8">
    <source>
        <dbReference type="ARBA" id="ARBA00023128"/>
    </source>
</evidence>
<dbReference type="GO" id="GO:0006120">
    <property type="term" value="P:mitochondrial electron transport, NADH to ubiquinone"/>
    <property type="evidence" value="ECO:0007669"/>
    <property type="project" value="InterPro"/>
</dbReference>
<evidence type="ECO:0008006" key="13">
    <source>
        <dbReference type="Google" id="ProtNLM"/>
    </source>
</evidence>
<keyword evidence="8" id="KW-0496">Mitochondrion</keyword>
<evidence type="ECO:0000256" key="6">
    <source>
        <dbReference type="ARBA" id="ARBA00022737"/>
    </source>
</evidence>
<proteinExistence type="inferred from homology"/>
<evidence type="ECO:0000256" key="9">
    <source>
        <dbReference type="ARBA" id="ARBA00023157"/>
    </source>
</evidence>
<sequence>MAVFLTVDSPEVVAVGSRSGPGRPVTREVTAKPSTTWIVGPPSLSPYYIPSSSYNSLDHQGGSDQEPIHLYYGNTQKPFVDPTPMPNDVPKVSELGVSSAPLKSASFYIGSFCKPYSEDFMLCKAEDQNPEHCLKEGRRVTRCAQEAITKIKAACLDEFTSHWKCLDRNNHGFEFCRKPENDLNACLFQKLQFKKEIPGSPSGQVPIHEKKNPIYGPIQR</sequence>
<dbReference type="OrthoDB" id="276296at2759"/>
<evidence type="ECO:0000256" key="1">
    <source>
        <dbReference type="ARBA" id="ARBA00003195"/>
    </source>
</evidence>
<evidence type="ECO:0000256" key="3">
    <source>
        <dbReference type="ARBA" id="ARBA00010705"/>
    </source>
</evidence>
<name>A0A5B0N572_PUCGR</name>
<dbReference type="AlphaFoldDB" id="A0A5B0N572"/>
<evidence type="ECO:0000256" key="7">
    <source>
        <dbReference type="ARBA" id="ARBA00022982"/>
    </source>
</evidence>
<evidence type="ECO:0000256" key="2">
    <source>
        <dbReference type="ARBA" id="ARBA00004173"/>
    </source>
</evidence>
<dbReference type="EMBL" id="VSWC01000118">
    <property type="protein sequence ID" value="KAA1083892.1"/>
    <property type="molecule type" value="Genomic_DNA"/>
</dbReference>
<keyword evidence="7" id="KW-0249">Electron transport</keyword>
<comment type="similarity">
    <text evidence="3">Belongs to the complex I NDUFA8 subunit family.</text>
</comment>
<evidence type="ECO:0000256" key="4">
    <source>
        <dbReference type="ARBA" id="ARBA00022448"/>
    </source>
</evidence>
<comment type="function">
    <text evidence="1">Accessory subunit of the mitochondrial membrane respiratory chain NADH dehydrogenase (Complex I), that is believed not to be involved in catalysis. Complex I functions in the transfer of electrons from NADH to the respiratory chain. The immediate electron acceptor for the enzyme is believed to be ubiquinone.</text>
</comment>
<keyword evidence="9" id="KW-1015">Disulfide bond</keyword>
<keyword evidence="4" id="KW-0813">Transport</keyword>
<protein>
    <recommendedName>
        <fullName evidence="13">NADH-ubiquinone oxidoreductase</fullName>
    </recommendedName>
</protein>
<gene>
    <name evidence="11" type="ORF">PGT21_010708</name>
</gene>
<comment type="subcellular location">
    <subcellularLocation>
        <location evidence="2">Mitochondrion</location>
    </subcellularLocation>
</comment>
<dbReference type="PANTHER" id="PTHR13344">
    <property type="entry name" value="NADH-UBIQUINONE OXIDOREDUCTASE"/>
    <property type="match status" value="1"/>
</dbReference>
<accession>A0A5B0N572</accession>
<keyword evidence="5" id="KW-0679">Respiratory chain</keyword>
<dbReference type="InterPro" id="IPR016680">
    <property type="entry name" value="NDUFA8"/>
</dbReference>
<organism evidence="11 12">
    <name type="scientific">Puccinia graminis f. sp. tritici</name>
    <dbReference type="NCBI Taxonomy" id="56615"/>
    <lineage>
        <taxon>Eukaryota</taxon>
        <taxon>Fungi</taxon>
        <taxon>Dikarya</taxon>
        <taxon>Basidiomycota</taxon>
        <taxon>Pucciniomycotina</taxon>
        <taxon>Pucciniomycetes</taxon>
        <taxon>Pucciniales</taxon>
        <taxon>Pucciniaceae</taxon>
        <taxon>Puccinia</taxon>
    </lineage>
</organism>
<keyword evidence="6" id="KW-0677">Repeat</keyword>
<comment type="caution">
    <text evidence="11">The sequence shown here is derived from an EMBL/GenBank/DDBJ whole genome shotgun (WGS) entry which is preliminary data.</text>
</comment>
<evidence type="ECO:0000256" key="10">
    <source>
        <dbReference type="SAM" id="MobiDB-lite"/>
    </source>
</evidence>
<evidence type="ECO:0000313" key="12">
    <source>
        <dbReference type="Proteomes" id="UP000324748"/>
    </source>
</evidence>
<feature type="region of interest" description="Disordered" evidence="10">
    <location>
        <begin position="199"/>
        <end position="220"/>
    </location>
</feature>
<dbReference type="PANTHER" id="PTHR13344:SF0">
    <property type="entry name" value="NADH DEHYDROGENASE [UBIQUINONE] 1 ALPHA SUBCOMPLEX SUBUNIT 8"/>
    <property type="match status" value="1"/>
</dbReference>
<reference evidence="11 12" key="1">
    <citation type="submission" date="2019-05" db="EMBL/GenBank/DDBJ databases">
        <title>Emergence of the Ug99 lineage of the wheat stem rust pathogen through somatic hybridization.</title>
        <authorList>
            <person name="Li F."/>
            <person name="Upadhyaya N.M."/>
            <person name="Sperschneider J."/>
            <person name="Matny O."/>
            <person name="Nguyen-Phuc H."/>
            <person name="Mago R."/>
            <person name="Raley C."/>
            <person name="Miller M.E."/>
            <person name="Silverstein K.A.T."/>
            <person name="Henningsen E."/>
            <person name="Hirsch C.D."/>
            <person name="Visser B."/>
            <person name="Pretorius Z.A."/>
            <person name="Steffenson B.J."/>
            <person name="Schwessinger B."/>
            <person name="Dodds P.N."/>
            <person name="Figueroa M."/>
        </authorList>
    </citation>
    <scope>NUCLEOTIDE SEQUENCE [LARGE SCALE GENOMIC DNA]</scope>
    <source>
        <strain evidence="11">21-0</strain>
    </source>
</reference>
<keyword evidence="12" id="KW-1185">Reference proteome</keyword>
<dbReference type="Proteomes" id="UP000324748">
    <property type="component" value="Unassembled WGS sequence"/>
</dbReference>
<evidence type="ECO:0000256" key="5">
    <source>
        <dbReference type="ARBA" id="ARBA00022660"/>
    </source>
</evidence>